<dbReference type="AlphaFoldDB" id="A0A9P7BM05"/>
<organism evidence="4 5">
    <name type="scientific">Rhizopus oryzae</name>
    <name type="common">Mucormycosis agent</name>
    <name type="synonym">Rhizopus arrhizus var. delemar</name>
    <dbReference type="NCBI Taxonomy" id="64495"/>
    <lineage>
        <taxon>Eukaryota</taxon>
        <taxon>Fungi</taxon>
        <taxon>Fungi incertae sedis</taxon>
        <taxon>Mucoromycota</taxon>
        <taxon>Mucoromycotina</taxon>
        <taxon>Mucoromycetes</taxon>
        <taxon>Mucorales</taxon>
        <taxon>Mucorineae</taxon>
        <taxon>Rhizopodaceae</taxon>
        <taxon>Rhizopus</taxon>
    </lineage>
</organism>
<feature type="transmembrane region" description="Helical" evidence="2">
    <location>
        <begin position="361"/>
        <end position="383"/>
    </location>
</feature>
<evidence type="ECO:0000256" key="1">
    <source>
        <dbReference type="ARBA" id="ARBA00008306"/>
    </source>
</evidence>
<feature type="domain" description="DUF155" evidence="3">
    <location>
        <begin position="162"/>
        <end position="334"/>
    </location>
</feature>
<dbReference type="PANTHER" id="PTHR16255:SF15">
    <property type="entry name" value="SPORULATION PROTEIN RMD1"/>
    <property type="match status" value="1"/>
</dbReference>
<reference evidence="4" key="1">
    <citation type="journal article" date="2020" name="Microb. Genom.">
        <title>Genetic diversity of clinical and environmental Mucorales isolates obtained from an investigation of mucormycosis cases among solid organ transplant recipients.</title>
        <authorList>
            <person name="Nguyen M.H."/>
            <person name="Kaul D."/>
            <person name="Muto C."/>
            <person name="Cheng S.J."/>
            <person name="Richter R.A."/>
            <person name="Bruno V.M."/>
            <person name="Liu G."/>
            <person name="Beyhan S."/>
            <person name="Sundermann A.J."/>
            <person name="Mounaud S."/>
            <person name="Pasculle A.W."/>
            <person name="Nierman W.C."/>
            <person name="Driscoll E."/>
            <person name="Cumbie R."/>
            <person name="Clancy C.J."/>
            <person name="Dupont C.L."/>
        </authorList>
    </citation>
    <scope>NUCLEOTIDE SEQUENCE</scope>
    <source>
        <strain evidence="4">GL11</strain>
    </source>
</reference>
<dbReference type="InterPro" id="IPR003734">
    <property type="entry name" value="DUF155"/>
</dbReference>
<evidence type="ECO:0000313" key="4">
    <source>
        <dbReference type="EMBL" id="KAG1301628.1"/>
    </source>
</evidence>
<dbReference type="PANTHER" id="PTHR16255">
    <property type="entry name" value="REQUIRED FOR MEIOTIC NUCLEAR DIVISION PROTEIN 1 HOMOLOG"/>
    <property type="match status" value="1"/>
</dbReference>
<evidence type="ECO:0000259" key="3">
    <source>
        <dbReference type="Pfam" id="PF02582"/>
    </source>
</evidence>
<keyword evidence="5" id="KW-1185">Reference proteome</keyword>
<sequence length="388" mass="45153">MSQLKQQESNVPLLDATNTAQYSTFVEKGIRNTKPKQPMRTTKISQKLKLFPEDSEHQWADHDEPMDVYTQLAKIPHGMAREEAEMLNKMDRSQLSRMTAYCTASAYRMNELTKYLQSKKKTNGTAPKRFDECLYTPFALTYPVSPPHHHEDASKHTRLPEIFLFDYGVVVFWGMSFKDEQRVLKLLEPFEEEKLEPDDIETEEFHYYYNESYQPRIYNDIITLRNPTNYLVKLTIAHAIAQSVKMTLFERLIDDTINETKYIPQVMAESGNIQLSRTGITKKIGQLFIMRINVNLVSNILDTPEIFWSEPTLEPLYTAMRGYLEISQRVELLNQRVEVISDLLEMLKDHLNSSHGEQLEWIVIWLIGMEIVVAVITTCLDAFSLSHK</sequence>
<dbReference type="InterPro" id="IPR051624">
    <property type="entry name" value="RMD1/Sad1-interacting"/>
</dbReference>
<dbReference type="EMBL" id="JAANQT010002944">
    <property type="protein sequence ID" value="KAG1301628.1"/>
    <property type="molecule type" value="Genomic_DNA"/>
</dbReference>
<keyword evidence="2" id="KW-0472">Membrane</keyword>
<evidence type="ECO:0000313" key="5">
    <source>
        <dbReference type="Proteomes" id="UP000716291"/>
    </source>
</evidence>
<comment type="similarity">
    <text evidence="1">Belongs to the RMD1/sif2 family.</text>
</comment>
<protein>
    <recommendedName>
        <fullName evidence="3">DUF155 domain-containing protein</fullName>
    </recommendedName>
</protein>
<comment type="caution">
    <text evidence="4">The sequence shown here is derived from an EMBL/GenBank/DDBJ whole genome shotgun (WGS) entry which is preliminary data.</text>
</comment>
<gene>
    <name evidence="4" type="ORF">G6F64_011630</name>
</gene>
<dbReference type="OrthoDB" id="18302at2759"/>
<name>A0A9P7BM05_RHIOR</name>
<accession>A0A9P7BM05</accession>
<keyword evidence="2" id="KW-0812">Transmembrane</keyword>
<proteinExistence type="inferred from homology"/>
<keyword evidence="2" id="KW-1133">Transmembrane helix</keyword>
<dbReference type="Pfam" id="PF02582">
    <property type="entry name" value="DUF155"/>
    <property type="match status" value="1"/>
</dbReference>
<dbReference type="Proteomes" id="UP000716291">
    <property type="component" value="Unassembled WGS sequence"/>
</dbReference>
<dbReference type="GO" id="GO:0005739">
    <property type="term" value="C:mitochondrion"/>
    <property type="evidence" value="ECO:0007669"/>
    <property type="project" value="UniProtKB-ARBA"/>
</dbReference>
<evidence type="ECO:0000256" key="2">
    <source>
        <dbReference type="SAM" id="Phobius"/>
    </source>
</evidence>